<evidence type="ECO:0000256" key="5">
    <source>
        <dbReference type="ARBA" id="ARBA00023295"/>
    </source>
</evidence>
<dbReference type="GO" id="GO:0005975">
    <property type="term" value="P:carbohydrate metabolic process"/>
    <property type="evidence" value="ECO:0007669"/>
    <property type="project" value="InterPro"/>
</dbReference>
<sequence length="508" mass="52618">MGPEQKAGQVIIGEYQGTEAAAAAEQIEELDLAGMILMGHNIPGGEHSVDTQALAEQTGLLAAAGGEDRAVPPIISVDQEGGLVTRVGNPVAEWPTPMGYGAAHHSAEETEAEQEDEELILPSSTLTWQGHRLMAQDLHELGFTVSFAPNADVTHGAADPTIGSRSFGSDPQAVSELAVESIRGLAEGGVAGSVKHFPGHGSVSEDSHYTLPVQEQSLEQLRERDWVPFAESIEAGVPMVMMGHIDVPALEEGVPSSLSAAAYGEIRDMGHEGVVVTDAMNMAAIAQTYGGDQAVVDALAAGADLILMPESAPGAHSAILSAVDSGELEQQRLDEAAERVVALVLWQQELAAGELSAGPGVAPEHPLLEDQSQEIAEQMPTALTSQMVTLVEGQCEAELTEGGIQIQGGTQQDRDRLAAAAQEAGLETGWGTTVTLLGGTTPSSGDVVVTVDRPEALAESNAETKIALNGRSPESFEALIAVLTGAEAPGTLPVEVGEHPVGHSACQN</sequence>
<dbReference type="EMBL" id="JABAHY010000002">
    <property type="protein sequence ID" value="NLS09108.1"/>
    <property type="molecule type" value="Genomic_DNA"/>
</dbReference>
<dbReference type="InterPro" id="IPR036962">
    <property type="entry name" value="Glyco_hydro_3_N_sf"/>
</dbReference>
<dbReference type="GO" id="GO:0004563">
    <property type="term" value="F:beta-N-acetylhexosaminidase activity"/>
    <property type="evidence" value="ECO:0007669"/>
    <property type="project" value="UniProtKB-EC"/>
</dbReference>
<proteinExistence type="inferred from homology"/>
<dbReference type="GO" id="GO:0009254">
    <property type="term" value="P:peptidoglycan turnover"/>
    <property type="evidence" value="ECO:0007669"/>
    <property type="project" value="TreeGrafter"/>
</dbReference>
<comment type="caution">
    <text evidence="7">The sequence shown here is derived from an EMBL/GenBank/DDBJ whole genome shotgun (WGS) entry which is preliminary data.</text>
</comment>
<dbReference type="AlphaFoldDB" id="A0A7X8TI08"/>
<name>A0A7X8TI08_9MICC</name>
<accession>A0A7X8TI08</accession>
<dbReference type="PANTHER" id="PTHR30480">
    <property type="entry name" value="BETA-HEXOSAMINIDASE-RELATED"/>
    <property type="match status" value="1"/>
</dbReference>
<reference evidence="7 8" key="1">
    <citation type="submission" date="2020-04" db="EMBL/GenBank/DDBJ databases">
        <title>Nesterenkonia sp. nov., isolated from marine sediment.</title>
        <authorList>
            <person name="Zhang G."/>
        </authorList>
    </citation>
    <scope>NUCLEOTIDE SEQUENCE [LARGE SCALE GENOMIC DNA]</scope>
    <source>
        <strain evidence="7 8">MY13</strain>
    </source>
</reference>
<feature type="domain" description="Glycoside hydrolase family 3 N-terminal" evidence="6">
    <location>
        <begin position="8"/>
        <end position="342"/>
    </location>
</feature>
<evidence type="ECO:0000256" key="2">
    <source>
        <dbReference type="ARBA" id="ARBA00005336"/>
    </source>
</evidence>
<dbReference type="SUPFAM" id="SSF51445">
    <property type="entry name" value="(Trans)glycosidases"/>
    <property type="match status" value="1"/>
</dbReference>
<evidence type="ECO:0000313" key="8">
    <source>
        <dbReference type="Proteomes" id="UP000523139"/>
    </source>
</evidence>
<organism evidence="7 8">
    <name type="scientific">Nesterenkonia sedimenti</name>
    <dbReference type="NCBI Taxonomy" id="1463632"/>
    <lineage>
        <taxon>Bacteria</taxon>
        <taxon>Bacillati</taxon>
        <taxon>Actinomycetota</taxon>
        <taxon>Actinomycetes</taxon>
        <taxon>Micrococcales</taxon>
        <taxon>Micrococcaceae</taxon>
        <taxon>Nesterenkonia</taxon>
    </lineage>
</organism>
<dbReference type="Gene3D" id="3.20.20.300">
    <property type="entry name" value="Glycoside hydrolase, family 3, N-terminal domain"/>
    <property type="match status" value="1"/>
</dbReference>
<dbReference type="PANTHER" id="PTHR30480:SF13">
    <property type="entry name" value="BETA-HEXOSAMINIDASE"/>
    <property type="match status" value="1"/>
</dbReference>
<dbReference type="InterPro" id="IPR017853">
    <property type="entry name" value="GH"/>
</dbReference>
<gene>
    <name evidence="7" type="ORF">HGQ17_03630</name>
</gene>
<dbReference type="Proteomes" id="UP000523139">
    <property type="component" value="Unassembled WGS sequence"/>
</dbReference>
<keyword evidence="5" id="KW-0326">Glycosidase</keyword>
<evidence type="ECO:0000313" key="7">
    <source>
        <dbReference type="EMBL" id="NLS09108.1"/>
    </source>
</evidence>
<keyword evidence="4 7" id="KW-0378">Hydrolase</keyword>
<keyword evidence="8" id="KW-1185">Reference proteome</keyword>
<comment type="catalytic activity">
    <reaction evidence="1">
        <text>Hydrolysis of terminal non-reducing N-acetyl-D-hexosamine residues in N-acetyl-beta-D-hexosaminides.</text>
        <dbReference type="EC" id="3.2.1.52"/>
    </reaction>
</comment>
<evidence type="ECO:0000256" key="1">
    <source>
        <dbReference type="ARBA" id="ARBA00001231"/>
    </source>
</evidence>
<protein>
    <recommendedName>
        <fullName evidence="3">beta-N-acetylhexosaminidase</fullName>
        <ecNumber evidence="3">3.2.1.52</ecNumber>
    </recommendedName>
</protein>
<dbReference type="InterPro" id="IPR001764">
    <property type="entry name" value="Glyco_hydro_3_N"/>
</dbReference>
<evidence type="ECO:0000256" key="4">
    <source>
        <dbReference type="ARBA" id="ARBA00022801"/>
    </source>
</evidence>
<evidence type="ECO:0000259" key="6">
    <source>
        <dbReference type="Pfam" id="PF00933"/>
    </source>
</evidence>
<dbReference type="InterPro" id="IPR050226">
    <property type="entry name" value="NagZ_Beta-hexosaminidase"/>
</dbReference>
<comment type="similarity">
    <text evidence="2">Belongs to the glycosyl hydrolase 3 family.</text>
</comment>
<evidence type="ECO:0000256" key="3">
    <source>
        <dbReference type="ARBA" id="ARBA00012663"/>
    </source>
</evidence>
<dbReference type="EC" id="3.2.1.52" evidence="3"/>
<dbReference type="Pfam" id="PF00933">
    <property type="entry name" value="Glyco_hydro_3"/>
    <property type="match status" value="1"/>
</dbReference>